<evidence type="ECO:0008006" key="3">
    <source>
        <dbReference type="Google" id="ProtNLM"/>
    </source>
</evidence>
<protein>
    <recommendedName>
        <fullName evidence="3">DUF3039 domain-containing protein</fullName>
    </recommendedName>
</protein>
<dbReference type="Proteomes" id="UP000746595">
    <property type="component" value="Unassembled WGS sequence"/>
</dbReference>
<dbReference type="RefSeq" id="WP_168151911.1">
    <property type="nucleotide sequence ID" value="NZ_JAAWVT010000004.1"/>
</dbReference>
<gene>
    <name evidence="1" type="ORF">HED64_10260</name>
</gene>
<keyword evidence="2" id="KW-1185">Reference proteome</keyword>
<dbReference type="EMBL" id="JAAWVT010000004">
    <property type="protein sequence ID" value="NKG21086.1"/>
    <property type="molecule type" value="Genomic_DNA"/>
</dbReference>
<evidence type="ECO:0000313" key="1">
    <source>
        <dbReference type="EMBL" id="NKG21086.1"/>
    </source>
</evidence>
<organism evidence="1 2">
    <name type="scientific">Paeniglutamicibacter terrestris</name>
    <dbReference type="NCBI Taxonomy" id="2723403"/>
    <lineage>
        <taxon>Bacteria</taxon>
        <taxon>Bacillati</taxon>
        <taxon>Actinomycetota</taxon>
        <taxon>Actinomycetes</taxon>
        <taxon>Micrococcales</taxon>
        <taxon>Micrococcaceae</taxon>
        <taxon>Paeniglutamicibacter</taxon>
    </lineage>
</organism>
<sequence length="95" mass="10769">MSADVGVLDMVDLSTIVNVPLPCEHSQHRAAADRHKGDSEWIQYNAGCLCPNIASLFVCPKWRDWVRDLARKDGKLYCMRCKISYPAALTTFERI</sequence>
<accession>A0ABX1G696</accession>
<comment type="caution">
    <text evidence="1">The sequence shown here is derived from an EMBL/GenBank/DDBJ whole genome shotgun (WGS) entry which is preliminary data.</text>
</comment>
<evidence type="ECO:0000313" key="2">
    <source>
        <dbReference type="Proteomes" id="UP000746595"/>
    </source>
</evidence>
<name>A0ABX1G696_9MICC</name>
<proteinExistence type="predicted"/>
<reference evidence="1 2" key="1">
    <citation type="submission" date="2020-04" db="EMBL/GenBank/DDBJ databases">
        <title>Paeniglutamicibacter sp. ANT13_2, a novel actinomycete isolated from sediment in Antarctica.</title>
        <authorList>
            <person name="Sakdapetsiri C."/>
            <person name="Pinyakong O."/>
        </authorList>
    </citation>
    <scope>NUCLEOTIDE SEQUENCE [LARGE SCALE GENOMIC DNA]</scope>
    <source>
        <strain evidence="1 2">ANT13_2</strain>
    </source>
</reference>